<dbReference type="AlphaFoldDB" id="A0A6J1SD43"/>
<proteinExistence type="predicted"/>
<sequence length="217" mass="24124">MQCNWVEMDVEVVSQTGPDQQLKAKAALLAKASGVTRLVKLSCDKDPTWSLKLLQRAAPTVQRLSVYFALKTHLSVVHTMPRLTRLNVSGHFAQLGRPLELPSSLPLRPAGLQWLSVGVIARTTTQSLLRANGRTLEEVELWIGTAGNKCWPDSCGDLAWLLQQSGLRAIKRIVLRRYKRCSHEPAACSKQLAEVRRVLPSAEVKCGKCDYAREDEV</sequence>
<gene>
    <name evidence="2" type="primary">LOC113205235</name>
</gene>
<reference evidence="2" key="1">
    <citation type="submission" date="2025-08" db="UniProtKB">
        <authorList>
            <consortium name="RefSeq"/>
        </authorList>
    </citation>
    <scope>IDENTIFICATION</scope>
    <source>
        <tissue evidence="2">Whole organism</tissue>
    </source>
</reference>
<evidence type="ECO:0000313" key="2">
    <source>
        <dbReference type="RefSeq" id="XP_026276551.1"/>
    </source>
</evidence>
<dbReference type="InterPro" id="IPR032675">
    <property type="entry name" value="LRR_dom_sf"/>
</dbReference>
<dbReference type="Gene3D" id="3.80.10.10">
    <property type="entry name" value="Ribonuclease Inhibitor"/>
    <property type="match status" value="1"/>
</dbReference>
<keyword evidence="1" id="KW-1185">Reference proteome</keyword>
<protein>
    <submittedName>
        <fullName evidence="2">Uncharacterized protein LOC113205235</fullName>
    </submittedName>
</protein>
<dbReference type="RefSeq" id="XP_026276551.1">
    <property type="nucleotide sequence ID" value="XM_026420766.2"/>
</dbReference>
<accession>A0A6J1SD43</accession>
<name>A0A6J1SD43_FRAOC</name>
<organism evidence="1 2">
    <name type="scientific">Frankliniella occidentalis</name>
    <name type="common">Western flower thrips</name>
    <name type="synonym">Euthrips occidentalis</name>
    <dbReference type="NCBI Taxonomy" id="133901"/>
    <lineage>
        <taxon>Eukaryota</taxon>
        <taxon>Metazoa</taxon>
        <taxon>Ecdysozoa</taxon>
        <taxon>Arthropoda</taxon>
        <taxon>Hexapoda</taxon>
        <taxon>Insecta</taxon>
        <taxon>Pterygota</taxon>
        <taxon>Neoptera</taxon>
        <taxon>Paraneoptera</taxon>
        <taxon>Thysanoptera</taxon>
        <taxon>Terebrantia</taxon>
        <taxon>Thripoidea</taxon>
        <taxon>Thripidae</taxon>
        <taxon>Frankliniella</taxon>
    </lineage>
</organism>
<dbReference type="KEGG" id="foc:113205235"/>
<dbReference type="GeneID" id="113205235"/>
<evidence type="ECO:0000313" key="1">
    <source>
        <dbReference type="Proteomes" id="UP000504606"/>
    </source>
</evidence>
<dbReference type="Proteomes" id="UP000504606">
    <property type="component" value="Unplaced"/>
</dbReference>